<dbReference type="AlphaFoldDB" id="X1QZG7"/>
<organism evidence="1">
    <name type="scientific">marine sediment metagenome</name>
    <dbReference type="NCBI Taxonomy" id="412755"/>
    <lineage>
        <taxon>unclassified sequences</taxon>
        <taxon>metagenomes</taxon>
        <taxon>ecological metagenomes</taxon>
    </lineage>
</organism>
<reference evidence="1" key="1">
    <citation type="journal article" date="2014" name="Front. Microbiol.">
        <title>High frequency of phylogenetically diverse reductive dehalogenase-homologous genes in deep subseafloor sedimentary metagenomes.</title>
        <authorList>
            <person name="Kawai M."/>
            <person name="Futagami T."/>
            <person name="Toyoda A."/>
            <person name="Takaki Y."/>
            <person name="Nishi S."/>
            <person name="Hori S."/>
            <person name="Arai W."/>
            <person name="Tsubouchi T."/>
            <person name="Morono Y."/>
            <person name="Uchiyama I."/>
            <person name="Ito T."/>
            <person name="Fujiyama A."/>
            <person name="Inagaki F."/>
            <person name="Takami H."/>
        </authorList>
    </citation>
    <scope>NUCLEOTIDE SEQUENCE</scope>
    <source>
        <strain evidence="1">Expedition CK06-06</strain>
    </source>
</reference>
<dbReference type="PROSITE" id="PS50005">
    <property type="entry name" value="TPR"/>
    <property type="match status" value="1"/>
</dbReference>
<proteinExistence type="predicted"/>
<dbReference type="SUPFAM" id="SSF48452">
    <property type="entry name" value="TPR-like"/>
    <property type="match status" value="1"/>
</dbReference>
<dbReference type="SMART" id="SM00028">
    <property type="entry name" value="TPR"/>
    <property type="match status" value="1"/>
</dbReference>
<name>X1QZG7_9ZZZZ</name>
<dbReference type="Pfam" id="PF14559">
    <property type="entry name" value="TPR_19"/>
    <property type="match status" value="1"/>
</dbReference>
<gene>
    <name evidence="1" type="ORF">S12H4_22113</name>
</gene>
<dbReference type="InterPro" id="IPR019734">
    <property type="entry name" value="TPR_rpt"/>
</dbReference>
<accession>X1QZG7</accession>
<comment type="caution">
    <text evidence="1">The sequence shown here is derived from an EMBL/GenBank/DDBJ whole genome shotgun (WGS) entry which is preliminary data.</text>
</comment>
<dbReference type="Gene3D" id="1.25.40.10">
    <property type="entry name" value="Tetratricopeptide repeat domain"/>
    <property type="match status" value="1"/>
</dbReference>
<dbReference type="PROSITE" id="PS50293">
    <property type="entry name" value="TPR_REGION"/>
    <property type="match status" value="1"/>
</dbReference>
<dbReference type="InterPro" id="IPR011990">
    <property type="entry name" value="TPR-like_helical_dom_sf"/>
</dbReference>
<sequence>IYFEKKEYSQAIEYLESVIKTSSYNAEAYYYLGLSYDKIGEKEKAREFLSRVIELAPQSEFAQEAEKKLKKIN</sequence>
<protein>
    <submittedName>
        <fullName evidence="1">Uncharacterized protein</fullName>
    </submittedName>
</protein>
<feature type="non-terminal residue" evidence="1">
    <location>
        <position position="1"/>
    </location>
</feature>
<dbReference type="EMBL" id="BARW01011473">
    <property type="protein sequence ID" value="GAI73668.1"/>
    <property type="molecule type" value="Genomic_DNA"/>
</dbReference>
<evidence type="ECO:0000313" key="1">
    <source>
        <dbReference type="EMBL" id="GAI73668.1"/>
    </source>
</evidence>